<evidence type="ECO:0000313" key="3">
    <source>
        <dbReference type="Proteomes" id="UP001141619"/>
    </source>
</evidence>
<feature type="domain" description="Ice-binding protein C-terminal" evidence="1">
    <location>
        <begin position="335"/>
        <end position="356"/>
    </location>
</feature>
<sequence>MLVSIIFNGISLAQKHSGTVPALLIANGSLIWGYVQYVVNQPQMKFFFLSSGGTPMKLFKTIAFGLAAGVALAALALPVEKAEARVVAYSTLQVTNFFITDGAQILTNIQGQNNTNTSAVLASYGNVAHDDPQDITSNSNALQSCVGAGGVCGSIPQDDFARYSAVNTGAHFARSDADLSGNILTPVSGANAKSVAEVELNQVGSGTGASGIQSAANFGISFVAGNTGNLTLQFDAAWDIYLFSDEINSVTQADTQWAITLFDVTTQTDVTSIISFTGAGQLSDLNKAQSLFGPGTNNTNNGSDNFILTVSGLQEGHSYDFNLTHNTKATATKRVSEPAALGFLGLGLIGLAWRRRRSA</sequence>
<organism evidence="2 3">
    <name type="scientific">Govanella unica</name>
    <dbReference type="NCBI Taxonomy" id="2975056"/>
    <lineage>
        <taxon>Bacteria</taxon>
        <taxon>Pseudomonadati</taxon>
        <taxon>Pseudomonadota</taxon>
        <taxon>Alphaproteobacteria</taxon>
        <taxon>Emcibacterales</taxon>
        <taxon>Govanellaceae</taxon>
        <taxon>Govanella</taxon>
    </lineage>
</organism>
<dbReference type="Proteomes" id="UP001141619">
    <property type="component" value="Unassembled WGS sequence"/>
</dbReference>
<reference evidence="2" key="1">
    <citation type="submission" date="2022-08" db="EMBL/GenBank/DDBJ databases">
        <authorList>
            <person name="Vandamme P."/>
            <person name="Hettiarachchi A."/>
            <person name="Peeters C."/>
            <person name="Cnockaert M."/>
            <person name="Carlier A."/>
        </authorList>
    </citation>
    <scope>NUCLEOTIDE SEQUENCE</scope>
    <source>
        <strain evidence="2">LMG 31809</strain>
    </source>
</reference>
<keyword evidence="3" id="KW-1185">Reference proteome</keyword>
<dbReference type="RefSeq" id="WP_274943277.1">
    <property type="nucleotide sequence ID" value="NZ_JANWOI010000002.1"/>
</dbReference>
<proteinExistence type="predicted"/>
<comment type="caution">
    <text evidence="2">The sequence shown here is derived from an EMBL/GenBank/DDBJ whole genome shotgun (WGS) entry which is preliminary data.</text>
</comment>
<evidence type="ECO:0000259" key="1">
    <source>
        <dbReference type="Pfam" id="PF07589"/>
    </source>
</evidence>
<dbReference type="EMBL" id="JANWOI010000002">
    <property type="protein sequence ID" value="MDA5193576.1"/>
    <property type="molecule type" value="Genomic_DNA"/>
</dbReference>
<accession>A0A9X3Z6X5</accession>
<dbReference type="NCBIfam" id="NF041538">
    <property type="entry name" value="PEP_EDSA_1"/>
    <property type="match status" value="1"/>
</dbReference>
<reference evidence="2" key="2">
    <citation type="journal article" date="2023" name="Syst. Appl. Microbiol.">
        <title>Govania unica gen. nov., sp. nov., a rare biosphere bacterium that represents a novel family in the class Alphaproteobacteria.</title>
        <authorList>
            <person name="Vandamme P."/>
            <person name="Peeters C."/>
            <person name="Hettiarachchi A."/>
            <person name="Cnockaert M."/>
            <person name="Carlier A."/>
        </authorList>
    </citation>
    <scope>NUCLEOTIDE SEQUENCE</scope>
    <source>
        <strain evidence="2">LMG 31809</strain>
    </source>
</reference>
<dbReference type="InterPro" id="IPR013424">
    <property type="entry name" value="Ice-binding_C"/>
</dbReference>
<dbReference type="Pfam" id="PF07589">
    <property type="entry name" value="PEP-CTERM"/>
    <property type="match status" value="1"/>
</dbReference>
<evidence type="ECO:0000313" key="2">
    <source>
        <dbReference type="EMBL" id="MDA5193576.1"/>
    </source>
</evidence>
<dbReference type="InterPro" id="IPR048213">
    <property type="entry name" value="EDSA_1-like"/>
</dbReference>
<protein>
    <submittedName>
        <fullName evidence="2">PEP-CTERM sorting domain-containing protein</fullName>
    </submittedName>
</protein>
<gene>
    <name evidence="2" type="ORF">NYP16_06365</name>
</gene>
<name>A0A9X3Z6X5_9PROT</name>
<dbReference type="AlphaFoldDB" id="A0A9X3Z6X5"/>